<dbReference type="GO" id="GO:0055085">
    <property type="term" value="P:transmembrane transport"/>
    <property type="evidence" value="ECO:0007669"/>
    <property type="project" value="InterPro"/>
</dbReference>
<dbReference type="InterPro" id="IPR051045">
    <property type="entry name" value="TonB-dependent_transducer"/>
</dbReference>
<name>A0A2S0RBA8_9FLAO</name>
<sequence>MPSIHRMSISGFSITLKALRRSLCFTNILWNCRNSGMKKHLIILLLIVVNGPSFSQSLNEKGGVAVVEATDEKIYSGVDIAPQFPGGMQKFYGYVANNFMVPEDLESPGTIFVSFVVEKDGSLTDIKVLRDLGHGTAEQTKALMEKSPKWTPGTQNGKAVRVQYSLPIKIMVDDDKVYENPEIKADYPGTLKAFYKELQGKFRVPKRFHGNGEIVAEFIVEKDGSISGLEIKKDNMGGDAAKQVTEMLLNGPSWKPATQGDMPVRSRYVFPVKIVVE</sequence>
<keyword evidence="3" id="KW-1185">Reference proteome</keyword>
<evidence type="ECO:0000313" key="2">
    <source>
        <dbReference type="EMBL" id="AWA28926.1"/>
    </source>
</evidence>
<dbReference type="Proteomes" id="UP000244193">
    <property type="component" value="Chromosome"/>
</dbReference>
<gene>
    <name evidence="2" type="ORF">HYN48_01855</name>
</gene>
<dbReference type="AlphaFoldDB" id="A0A2S0RBA8"/>
<feature type="domain" description="TonB C-terminal" evidence="1">
    <location>
        <begin position="109"/>
        <end position="168"/>
    </location>
</feature>
<dbReference type="PANTHER" id="PTHR33446">
    <property type="entry name" value="PROTEIN TONB-RELATED"/>
    <property type="match status" value="1"/>
</dbReference>
<dbReference type="GO" id="GO:0098797">
    <property type="term" value="C:plasma membrane protein complex"/>
    <property type="evidence" value="ECO:0007669"/>
    <property type="project" value="TreeGrafter"/>
</dbReference>
<dbReference type="InterPro" id="IPR037682">
    <property type="entry name" value="TonB_C"/>
</dbReference>
<dbReference type="OrthoDB" id="1522859at2"/>
<evidence type="ECO:0000259" key="1">
    <source>
        <dbReference type="Pfam" id="PF03544"/>
    </source>
</evidence>
<dbReference type="EMBL" id="CP028811">
    <property type="protein sequence ID" value="AWA28926.1"/>
    <property type="molecule type" value="Genomic_DNA"/>
</dbReference>
<organism evidence="2 3">
    <name type="scientific">Flavobacterium magnum</name>
    <dbReference type="NCBI Taxonomy" id="2162713"/>
    <lineage>
        <taxon>Bacteria</taxon>
        <taxon>Pseudomonadati</taxon>
        <taxon>Bacteroidota</taxon>
        <taxon>Flavobacteriia</taxon>
        <taxon>Flavobacteriales</taxon>
        <taxon>Flavobacteriaceae</taxon>
        <taxon>Flavobacterium</taxon>
    </lineage>
</organism>
<evidence type="ECO:0000313" key="3">
    <source>
        <dbReference type="Proteomes" id="UP000244193"/>
    </source>
</evidence>
<dbReference type="Pfam" id="PF03544">
    <property type="entry name" value="TonB_C"/>
    <property type="match status" value="1"/>
</dbReference>
<dbReference type="Gene3D" id="3.30.1150.10">
    <property type="match status" value="2"/>
</dbReference>
<dbReference type="SUPFAM" id="SSF74653">
    <property type="entry name" value="TolA/TonB C-terminal domain"/>
    <property type="match status" value="2"/>
</dbReference>
<reference evidence="2 3" key="1">
    <citation type="submission" date="2018-04" db="EMBL/GenBank/DDBJ databases">
        <title>Genome sequencing of Flavobacterium sp. HYN0048.</title>
        <authorList>
            <person name="Yi H."/>
            <person name="Baek C."/>
        </authorList>
    </citation>
    <scope>NUCLEOTIDE SEQUENCE [LARGE SCALE GENOMIC DNA]</scope>
    <source>
        <strain evidence="2 3">HYN0048</strain>
    </source>
</reference>
<dbReference type="GO" id="GO:0031992">
    <property type="term" value="F:energy transducer activity"/>
    <property type="evidence" value="ECO:0007669"/>
    <property type="project" value="TreeGrafter"/>
</dbReference>
<dbReference type="KEGG" id="fmg:HYN48_01855"/>
<protein>
    <recommendedName>
        <fullName evidence="1">TonB C-terminal domain-containing protein</fullName>
    </recommendedName>
</protein>
<accession>A0A2S0RBA8</accession>
<proteinExistence type="predicted"/>
<dbReference type="PANTHER" id="PTHR33446:SF2">
    <property type="entry name" value="PROTEIN TONB"/>
    <property type="match status" value="1"/>
</dbReference>